<sequence>EIGIGTPPQKFTVVFYTGSSNLWDPSSKCFFVACLLPFKYKSKRLNTYKKNDQYKSKRSSTYKNNGP</sequence>
<protein>
    <recommendedName>
        <fullName evidence="2">Peptidase A1 domain-containing protein</fullName>
    </recommendedName>
</protein>
<reference evidence="3" key="1">
    <citation type="submission" date="2023-03" db="UniProtKB">
        <authorList>
            <consortium name="EnsemblPlants"/>
        </authorList>
    </citation>
    <scope>IDENTIFICATION</scope>
</reference>
<accession>A0A9I9E2C9</accession>
<dbReference type="PANTHER" id="PTHR47966:SF54">
    <property type="entry name" value="ASPARTIC PROTEINASE"/>
    <property type="match status" value="1"/>
</dbReference>
<dbReference type="GO" id="GO:0004190">
    <property type="term" value="F:aspartic-type endopeptidase activity"/>
    <property type="evidence" value="ECO:0007669"/>
    <property type="project" value="InterPro"/>
</dbReference>
<dbReference type="InterPro" id="IPR001461">
    <property type="entry name" value="Aspartic_peptidase_A1"/>
</dbReference>
<proteinExistence type="inferred from homology"/>
<dbReference type="Gramene" id="MELO3C027678.2.1">
    <property type="protein sequence ID" value="MELO3C027678.2.1"/>
    <property type="gene ID" value="MELO3C027678.2"/>
</dbReference>
<dbReference type="Gene3D" id="2.40.70.10">
    <property type="entry name" value="Acid Proteases"/>
    <property type="match status" value="1"/>
</dbReference>
<dbReference type="GO" id="GO:0006508">
    <property type="term" value="P:proteolysis"/>
    <property type="evidence" value="ECO:0007669"/>
    <property type="project" value="InterPro"/>
</dbReference>
<dbReference type="EnsemblPlants" id="MELO3C027678.2.1">
    <property type="protein sequence ID" value="MELO3C027678.2.1"/>
    <property type="gene ID" value="MELO3C027678.2"/>
</dbReference>
<dbReference type="InterPro" id="IPR033121">
    <property type="entry name" value="PEPTIDASE_A1"/>
</dbReference>
<dbReference type="PANTHER" id="PTHR47966">
    <property type="entry name" value="BETA-SITE APP-CLEAVING ENZYME, ISOFORM A-RELATED"/>
    <property type="match status" value="1"/>
</dbReference>
<dbReference type="SUPFAM" id="SSF50630">
    <property type="entry name" value="Acid proteases"/>
    <property type="match status" value="1"/>
</dbReference>
<evidence type="ECO:0000259" key="2">
    <source>
        <dbReference type="PROSITE" id="PS51767"/>
    </source>
</evidence>
<name>A0A9I9E2C9_CUCME</name>
<feature type="domain" description="Peptidase A1" evidence="2">
    <location>
        <begin position="1"/>
        <end position="67"/>
    </location>
</feature>
<dbReference type="AlphaFoldDB" id="A0A9I9E2C9"/>
<dbReference type="InterPro" id="IPR021109">
    <property type="entry name" value="Peptidase_aspartic_dom_sf"/>
</dbReference>
<dbReference type="Pfam" id="PF00026">
    <property type="entry name" value="Asp"/>
    <property type="match status" value="1"/>
</dbReference>
<dbReference type="PROSITE" id="PS51767">
    <property type="entry name" value="PEPTIDASE_A1"/>
    <property type="match status" value="1"/>
</dbReference>
<comment type="similarity">
    <text evidence="1">Belongs to the peptidase A1 family.</text>
</comment>
<evidence type="ECO:0000256" key="1">
    <source>
        <dbReference type="ARBA" id="ARBA00007447"/>
    </source>
</evidence>
<organism evidence="3">
    <name type="scientific">Cucumis melo</name>
    <name type="common">Muskmelon</name>
    <dbReference type="NCBI Taxonomy" id="3656"/>
    <lineage>
        <taxon>Eukaryota</taxon>
        <taxon>Viridiplantae</taxon>
        <taxon>Streptophyta</taxon>
        <taxon>Embryophyta</taxon>
        <taxon>Tracheophyta</taxon>
        <taxon>Spermatophyta</taxon>
        <taxon>Magnoliopsida</taxon>
        <taxon>eudicotyledons</taxon>
        <taxon>Gunneridae</taxon>
        <taxon>Pentapetalae</taxon>
        <taxon>rosids</taxon>
        <taxon>fabids</taxon>
        <taxon>Cucurbitales</taxon>
        <taxon>Cucurbitaceae</taxon>
        <taxon>Benincaseae</taxon>
        <taxon>Cucumis</taxon>
    </lineage>
</organism>
<evidence type="ECO:0000313" key="3">
    <source>
        <dbReference type="EnsemblPlants" id="MELO3C027678.2.1"/>
    </source>
</evidence>